<dbReference type="Proteomes" id="UP001412067">
    <property type="component" value="Unassembled WGS sequence"/>
</dbReference>
<accession>A0ABR2LZD5</accession>
<keyword evidence="2" id="KW-1185">Reference proteome</keyword>
<evidence type="ECO:0008006" key="3">
    <source>
        <dbReference type="Google" id="ProtNLM"/>
    </source>
</evidence>
<comment type="caution">
    <text evidence="1">The sequence shown here is derived from an EMBL/GenBank/DDBJ whole genome shotgun (WGS) entry which is preliminary data.</text>
</comment>
<sequence length="74" mass="9045">MAKLIVVDEARKEFANLCHTFDEVNQQLQTKFNIARTVHNHRVYDRRRVKQTHNLSRRHEIKIRWQKVRMDSTC</sequence>
<evidence type="ECO:0000313" key="2">
    <source>
        <dbReference type="Proteomes" id="UP001412067"/>
    </source>
</evidence>
<organism evidence="1 2">
    <name type="scientific">Platanthera guangdongensis</name>
    <dbReference type="NCBI Taxonomy" id="2320717"/>
    <lineage>
        <taxon>Eukaryota</taxon>
        <taxon>Viridiplantae</taxon>
        <taxon>Streptophyta</taxon>
        <taxon>Embryophyta</taxon>
        <taxon>Tracheophyta</taxon>
        <taxon>Spermatophyta</taxon>
        <taxon>Magnoliopsida</taxon>
        <taxon>Liliopsida</taxon>
        <taxon>Asparagales</taxon>
        <taxon>Orchidaceae</taxon>
        <taxon>Orchidoideae</taxon>
        <taxon>Orchideae</taxon>
        <taxon>Orchidinae</taxon>
        <taxon>Platanthera</taxon>
    </lineage>
</organism>
<reference evidence="1 2" key="1">
    <citation type="journal article" date="2022" name="Nat. Plants">
        <title>Genomes of leafy and leafless Platanthera orchids illuminate the evolution of mycoheterotrophy.</title>
        <authorList>
            <person name="Li M.H."/>
            <person name="Liu K.W."/>
            <person name="Li Z."/>
            <person name="Lu H.C."/>
            <person name="Ye Q.L."/>
            <person name="Zhang D."/>
            <person name="Wang J.Y."/>
            <person name="Li Y.F."/>
            <person name="Zhong Z.M."/>
            <person name="Liu X."/>
            <person name="Yu X."/>
            <person name="Liu D.K."/>
            <person name="Tu X.D."/>
            <person name="Liu B."/>
            <person name="Hao Y."/>
            <person name="Liao X.Y."/>
            <person name="Jiang Y.T."/>
            <person name="Sun W.H."/>
            <person name="Chen J."/>
            <person name="Chen Y.Q."/>
            <person name="Ai Y."/>
            <person name="Zhai J.W."/>
            <person name="Wu S.S."/>
            <person name="Zhou Z."/>
            <person name="Hsiao Y.Y."/>
            <person name="Wu W.L."/>
            <person name="Chen Y.Y."/>
            <person name="Lin Y.F."/>
            <person name="Hsu J.L."/>
            <person name="Li C.Y."/>
            <person name="Wang Z.W."/>
            <person name="Zhao X."/>
            <person name="Zhong W.Y."/>
            <person name="Ma X.K."/>
            <person name="Ma L."/>
            <person name="Huang J."/>
            <person name="Chen G.Z."/>
            <person name="Huang M.Z."/>
            <person name="Huang L."/>
            <person name="Peng D.H."/>
            <person name="Luo Y.B."/>
            <person name="Zou S.Q."/>
            <person name="Chen S.P."/>
            <person name="Lan S."/>
            <person name="Tsai W.C."/>
            <person name="Van de Peer Y."/>
            <person name="Liu Z.J."/>
        </authorList>
    </citation>
    <scope>NUCLEOTIDE SEQUENCE [LARGE SCALE GENOMIC DNA]</scope>
    <source>
        <strain evidence="1">Lor288</strain>
    </source>
</reference>
<protein>
    <recommendedName>
        <fullName evidence="3">Ribosomal protein S21</fullName>
    </recommendedName>
</protein>
<dbReference type="EMBL" id="JBBWWR010000013">
    <property type="protein sequence ID" value="KAK8955596.1"/>
    <property type="molecule type" value="Genomic_DNA"/>
</dbReference>
<gene>
    <name evidence="1" type="ORF">KSP40_PGU017781</name>
</gene>
<name>A0ABR2LZD5_9ASPA</name>
<evidence type="ECO:0000313" key="1">
    <source>
        <dbReference type="EMBL" id="KAK8955596.1"/>
    </source>
</evidence>
<proteinExistence type="predicted"/>